<name>A0A6N2MZ85_SALVM</name>
<proteinExistence type="predicted"/>
<reference evidence="2" key="1">
    <citation type="submission" date="2019-03" db="EMBL/GenBank/DDBJ databases">
        <authorList>
            <person name="Mank J."/>
            <person name="Almeida P."/>
        </authorList>
    </citation>
    <scope>NUCLEOTIDE SEQUENCE</scope>
    <source>
        <strain evidence="2">78183</strain>
    </source>
</reference>
<feature type="signal peptide" evidence="1">
    <location>
        <begin position="1"/>
        <end position="19"/>
    </location>
</feature>
<dbReference type="AlphaFoldDB" id="A0A6N2MZ85"/>
<organism evidence="2">
    <name type="scientific">Salix viminalis</name>
    <name type="common">Common osier</name>
    <name type="synonym">Basket willow</name>
    <dbReference type="NCBI Taxonomy" id="40686"/>
    <lineage>
        <taxon>Eukaryota</taxon>
        <taxon>Viridiplantae</taxon>
        <taxon>Streptophyta</taxon>
        <taxon>Embryophyta</taxon>
        <taxon>Tracheophyta</taxon>
        <taxon>Spermatophyta</taxon>
        <taxon>Magnoliopsida</taxon>
        <taxon>eudicotyledons</taxon>
        <taxon>Gunneridae</taxon>
        <taxon>Pentapetalae</taxon>
        <taxon>rosids</taxon>
        <taxon>fabids</taxon>
        <taxon>Malpighiales</taxon>
        <taxon>Salicaceae</taxon>
        <taxon>Saliceae</taxon>
        <taxon>Salix</taxon>
    </lineage>
</organism>
<accession>A0A6N2MZ85</accession>
<keyword evidence="1" id="KW-0732">Signal</keyword>
<evidence type="ECO:0000256" key="1">
    <source>
        <dbReference type="SAM" id="SignalP"/>
    </source>
</evidence>
<sequence>MFIFLLILILVKDFKLNYWQRVLTHSSSERENRRAHCRHSLKETVKLKLQGWLKQKAKRAAPNLFLGEQGSSSAAVAAPTTTYIV</sequence>
<protein>
    <submittedName>
        <fullName evidence="2">Uncharacterized protein</fullName>
    </submittedName>
</protein>
<feature type="chain" id="PRO_5026734971" evidence="1">
    <location>
        <begin position="20"/>
        <end position="85"/>
    </location>
</feature>
<evidence type="ECO:0000313" key="2">
    <source>
        <dbReference type="EMBL" id="VFU59776.1"/>
    </source>
</evidence>
<gene>
    <name evidence="2" type="ORF">SVIM_LOCUS440806</name>
</gene>
<dbReference type="EMBL" id="CAADRP010002040">
    <property type="protein sequence ID" value="VFU59776.1"/>
    <property type="molecule type" value="Genomic_DNA"/>
</dbReference>